<organism evidence="9 10">
    <name type="scientific">Stappia sediminis</name>
    <dbReference type="NCBI Taxonomy" id="2692190"/>
    <lineage>
        <taxon>Bacteria</taxon>
        <taxon>Pseudomonadati</taxon>
        <taxon>Pseudomonadota</taxon>
        <taxon>Alphaproteobacteria</taxon>
        <taxon>Hyphomicrobiales</taxon>
        <taxon>Stappiaceae</taxon>
        <taxon>Stappia</taxon>
    </lineage>
</organism>
<feature type="transmembrane region" description="Helical" evidence="8">
    <location>
        <begin position="134"/>
        <end position="154"/>
    </location>
</feature>
<evidence type="ECO:0000256" key="2">
    <source>
        <dbReference type="ARBA" id="ARBA00005658"/>
    </source>
</evidence>
<dbReference type="Proteomes" id="UP000433101">
    <property type="component" value="Unassembled WGS sequence"/>
</dbReference>
<keyword evidence="10" id="KW-1185">Reference proteome</keyword>
<dbReference type="PANTHER" id="PTHR30047:SF7">
    <property type="entry name" value="HIGH-AFFINITY CHOLINE TRANSPORT PROTEIN"/>
    <property type="match status" value="1"/>
</dbReference>
<evidence type="ECO:0000313" key="9">
    <source>
        <dbReference type="EMBL" id="MXN65551.1"/>
    </source>
</evidence>
<reference evidence="9 10" key="1">
    <citation type="submission" date="2019-12" db="EMBL/GenBank/DDBJ databases">
        <authorList>
            <person name="Li M."/>
        </authorList>
    </citation>
    <scope>NUCLEOTIDE SEQUENCE [LARGE SCALE GENOMIC DNA]</scope>
    <source>
        <strain evidence="9 10">GBMRC 2046</strain>
    </source>
</reference>
<comment type="subcellular location">
    <subcellularLocation>
        <location evidence="1">Cell membrane</location>
        <topology evidence="1">Multi-pass membrane protein</topology>
    </subcellularLocation>
</comment>
<dbReference type="EMBL" id="WUMV01000003">
    <property type="protein sequence ID" value="MXN65551.1"/>
    <property type="molecule type" value="Genomic_DNA"/>
</dbReference>
<dbReference type="AlphaFoldDB" id="A0A7X3S879"/>
<dbReference type="GO" id="GO:0022857">
    <property type="term" value="F:transmembrane transporter activity"/>
    <property type="evidence" value="ECO:0007669"/>
    <property type="project" value="InterPro"/>
</dbReference>
<evidence type="ECO:0000256" key="3">
    <source>
        <dbReference type="ARBA" id="ARBA00022448"/>
    </source>
</evidence>
<sequence>MFNNPKLIAALALTGAVAIWGIVDTQGLAAFANELVTIQFTSRAWFIMLTVSFMLFVCLGLALSKYGNVKLGDDRDEPEFSTISWLTMLFAAGMGVGLLYWGTAEPLTHYSLIAEYEDARKAASTALFVTNFHWGLHAWAIYGLTGLVIAYFGFRRGCPSLVGAPIVYALGQNRITSAVAWVCDLLAIAAIAIGVGGSIAMGVFQVKEGVDALFSLSGTGLGLTLAIFVVLCLAYALPLVVDLSKGMAVLSNTAMAVAGGLLIFVLLAGPTHFLMGGVLQSIADYAGNVLQQGFRTYTFMDERIGGWFQAWTLNYMVWWLAWAPFVGVFIARISRGRTIREFIVGVIFVPTGFSILWFGVFGGIGIFGVLNTDQPIMELVRDNVSAVAFFVLQGLPLSSLTIAAVVIAAFLFIVTSVVSAAFVLGMFSTGGDLNPSARVKLSWGVVLGALGLVMILSGSIDAVKSIIALGALPFVFIVMLLVVCFLKVLRHEKVSTK</sequence>
<name>A0A7X3S879_9HYPH</name>
<proteinExistence type="inferred from homology"/>
<keyword evidence="7 8" id="KW-0472">Membrane</keyword>
<gene>
    <name evidence="9" type="ORF">GR183_11620</name>
</gene>
<keyword evidence="4" id="KW-1003">Cell membrane</keyword>
<comment type="similarity">
    <text evidence="2">Belongs to the BCCT transporter (TC 2.A.15) family.</text>
</comment>
<evidence type="ECO:0000256" key="6">
    <source>
        <dbReference type="ARBA" id="ARBA00022989"/>
    </source>
</evidence>
<feature type="transmembrane region" description="Helical" evidence="8">
    <location>
        <begin position="249"/>
        <end position="269"/>
    </location>
</feature>
<evidence type="ECO:0000256" key="8">
    <source>
        <dbReference type="SAM" id="Phobius"/>
    </source>
</evidence>
<feature type="transmembrane region" description="Helical" evidence="8">
    <location>
        <begin position="466"/>
        <end position="489"/>
    </location>
</feature>
<feature type="transmembrane region" description="Helical" evidence="8">
    <location>
        <begin position="400"/>
        <end position="427"/>
    </location>
</feature>
<evidence type="ECO:0000256" key="1">
    <source>
        <dbReference type="ARBA" id="ARBA00004651"/>
    </source>
</evidence>
<dbReference type="InterPro" id="IPR000060">
    <property type="entry name" value="BCCT_transptr"/>
</dbReference>
<feature type="transmembrane region" description="Helical" evidence="8">
    <location>
        <begin position="212"/>
        <end position="237"/>
    </location>
</feature>
<dbReference type="PANTHER" id="PTHR30047">
    <property type="entry name" value="HIGH-AFFINITY CHOLINE TRANSPORT PROTEIN-RELATED"/>
    <property type="match status" value="1"/>
</dbReference>
<protein>
    <submittedName>
        <fullName evidence="9">BCCT family transporter</fullName>
    </submittedName>
</protein>
<comment type="caution">
    <text evidence="9">The sequence shown here is derived from an EMBL/GenBank/DDBJ whole genome shotgun (WGS) entry which is preliminary data.</text>
</comment>
<evidence type="ECO:0000256" key="4">
    <source>
        <dbReference type="ARBA" id="ARBA00022475"/>
    </source>
</evidence>
<feature type="transmembrane region" description="Helical" evidence="8">
    <location>
        <begin position="83"/>
        <end position="102"/>
    </location>
</feature>
<keyword evidence="3" id="KW-0813">Transport</keyword>
<feature type="transmembrane region" description="Helical" evidence="8">
    <location>
        <begin position="175"/>
        <end position="200"/>
    </location>
</feature>
<evidence type="ECO:0000313" key="10">
    <source>
        <dbReference type="Proteomes" id="UP000433101"/>
    </source>
</evidence>
<feature type="transmembrane region" description="Helical" evidence="8">
    <location>
        <begin position="342"/>
        <end position="370"/>
    </location>
</feature>
<dbReference type="GO" id="GO:0005886">
    <property type="term" value="C:plasma membrane"/>
    <property type="evidence" value="ECO:0007669"/>
    <property type="project" value="UniProtKB-SubCell"/>
</dbReference>
<feature type="transmembrane region" description="Helical" evidence="8">
    <location>
        <begin position="439"/>
        <end position="460"/>
    </location>
</feature>
<keyword evidence="6 8" id="KW-1133">Transmembrane helix</keyword>
<dbReference type="Pfam" id="PF02028">
    <property type="entry name" value="BCCT"/>
    <property type="match status" value="1"/>
</dbReference>
<evidence type="ECO:0000256" key="7">
    <source>
        <dbReference type="ARBA" id="ARBA00023136"/>
    </source>
</evidence>
<feature type="transmembrane region" description="Helical" evidence="8">
    <location>
        <begin position="45"/>
        <end position="63"/>
    </location>
</feature>
<accession>A0A7X3S879</accession>
<feature type="transmembrane region" description="Helical" evidence="8">
    <location>
        <begin position="308"/>
        <end position="330"/>
    </location>
</feature>
<evidence type="ECO:0000256" key="5">
    <source>
        <dbReference type="ARBA" id="ARBA00022692"/>
    </source>
</evidence>
<keyword evidence="5 8" id="KW-0812">Transmembrane</keyword>
<dbReference type="RefSeq" id="WP_160775721.1">
    <property type="nucleotide sequence ID" value="NZ_WUMV01000003.1"/>
</dbReference>